<sequence>MAAAAILDKVHFSIDQPFGIRLDDYFSKGYELVTGNPISSFVFQEGVTPLSTKYEVAMWTITYFIVIFGGRQIMKNQDAFKLKPLFILHNFLLTVASGALLLLFIENLAPILTRHGLFYAICDDGAWTQRLELLYYLNYLVKYWELADTVFLVLKKKPLEFLHYFHHSMTMILCFVQLGGHTSVSWVPITLNLTVHVLMYYYYMRSAAGVRIWWKQYLTTLQIIQFVLDLGFIYFCAYTYFAWTYFPWAPNAGKCAGTEGAALFGCGLLSSYLLLFINFYRLTYNAKAKAAANKVRGTNMTPKTVKSGSSSKSKSKHI</sequence>
<feature type="transmembrane region" description="Helical" evidence="12">
    <location>
        <begin position="86"/>
        <end position="105"/>
    </location>
</feature>
<evidence type="ECO:0000256" key="4">
    <source>
        <dbReference type="ARBA" id="ARBA00022679"/>
    </source>
</evidence>
<evidence type="ECO:0000313" key="14">
    <source>
        <dbReference type="EMBL" id="GJJ72781.1"/>
    </source>
</evidence>
<reference evidence="14" key="1">
    <citation type="submission" date="2021-11" db="EMBL/GenBank/DDBJ databases">
        <authorList>
            <person name="Herlambang A."/>
            <person name="Guo Y."/>
            <person name="Takashima Y."/>
            <person name="Nishizawa T."/>
        </authorList>
    </citation>
    <scope>NUCLEOTIDE SEQUENCE</scope>
    <source>
        <strain evidence="14">E1425</strain>
    </source>
</reference>
<evidence type="ECO:0000256" key="8">
    <source>
        <dbReference type="ARBA" id="ARBA00023098"/>
    </source>
</evidence>
<feature type="region of interest" description="Disordered" evidence="13">
    <location>
        <begin position="299"/>
        <end position="318"/>
    </location>
</feature>
<keyword evidence="6 12" id="KW-0276">Fatty acid metabolism</keyword>
<keyword evidence="15" id="KW-1185">Reference proteome</keyword>
<feature type="transmembrane region" description="Helical" evidence="12">
    <location>
        <begin position="223"/>
        <end position="241"/>
    </location>
</feature>
<comment type="subcellular location">
    <subcellularLocation>
        <location evidence="1">Membrane</location>
        <topology evidence="1">Multi-pass membrane protein</topology>
    </subcellularLocation>
</comment>
<evidence type="ECO:0000256" key="1">
    <source>
        <dbReference type="ARBA" id="ARBA00004141"/>
    </source>
</evidence>
<dbReference type="GO" id="GO:0034625">
    <property type="term" value="P:fatty acid elongation, monounsaturated fatty acid"/>
    <property type="evidence" value="ECO:0007669"/>
    <property type="project" value="TreeGrafter"/>
</dbReference>
<keyword evidence="4 12" id="KW-0808">Transferase</keyword>
<dbReference type="PANTHER" id="PTHR11157:SF134">
    <property type="entry name" value="ELONGATION OF FATTY ACIDS PROTEIN 1-RELATED"/>
    <property type="match status" value="1"/>
</dbReference>
<dbReference type="PANTHER" id="PTHR11157">
    <property type="entry name" value="FATTY ACID ACYL TRANSFERASE-RELATED"/>
    <property type="match status" value="1"/>
</dbReference>
<evidence type="ECO:0000256" key="6">
    <source>
        <dbReference type="ARBA" id="ARBA00022832"/>
    </source>
</evidence>
<dbReference type="PROSITE" id="PS01188">
    <property type="entry name" value="ELO"/>
    <property type="match status" value="1"/>
</dbReference>
<evidence type="ECO:0000256" key="5">
    <source>
        <dbReference type="ARBA" id="ARBA00022692"/>
    </source>
</evidence>
<proteinExistence type="inferred from homology"/>
<keyword evidence="3 12" id="KW-0444">Lipid biosynthesis</keyword>
<feature type="transmembrane region" description="Helical" evidence="12">
    <location>
        <begin position="56"/>
        <end position="74"/>
    </location>
</feature>
<evidence type="ECO:0000256" key="3">
    <source>
        <dbReference type="ARBA" id="ARBA00022516"/>
    </source>
</evidence>
<dbReference type="GO" id="GO:0034626">
    <property type="term" value="P:fatty acid elongation, polyunsaturated fatty acid"/>
    <property type="evidence" value="ECO:0007669"/>
    <property type="project" value="TreeGrafter"/>
</dbReference>
<feature type="transmembrane region" description="Helical" evidence="12">
    <location>
        <begin position="186"/>
        <end position="203"/>
    </location>
</feature>
<feature type="transmembrane region" description="Helical" evidence="12">
    <location>
        <begin position="261"/>
        <end position="280"/>
    </location>
</feature>
<dbReference type="EC" id="2.3.1.-" evidence="12"/>
<protein>
    <recommendedName>
        <fullName evidence="12">Elongation of fatty acids protein</fullName>
        <ecNumber evidence="12">2.3.1.-</ecNumber>
    </recommendedName>
</protein>
<reference evidence="14" key="2">
    <citation type="journal article" date="2022" name="Microbiol. Resour. Announc.">
        <title>Whole-Genome Sequence of Entomortierella parvispora E1425, a Mucoromycotan Fungus Associated with Burkholderiaceae-Related Endosymbiotic Bacteria.</title>
        <authorList>
            <person name="Herlambang A."/>
            <person name="Guo Y."/>
            <person name="Takashima Y."/>
            <person name="Narisawa K."/>
            <person name="Ohta H."/>
            <person name="Nishizawa T."/>
        </authorList>
    </citation>
    <scope>NUCLEOTIDE SEQUENCE</scope>
    <source>
        <strain evidence="14">E1425</strain>
    </source>
</reference>
<dbReference type="GO" id="GO:0030148">
    <property type="term" value="P:sphingolipid biosynthetic process"/>
    <property type="evidence" value="ECO:0007669"/>
    <property type="project" value="TreeGrafter"/>
</dbReference>
<dbReference type="GO" id="GO:0005789">
    <property type="term" value="C:endoplasmic reticulum membrane"/>
    <property type="evidence" value="ECO:0007669"/>
    <property type="project" value="TreeGrafter"/>
</dbReference>
<evidence type="ECO:0000256" key="2">
    <source>
        <dbReference type="ARBA" id="ARBA00007263"/>
    </source>
</evidence>
<dbReference type="Proteomes" id="UP000827284">
    <property type="component" value="Unassembled WGS sequence"/>
</dbReference>
<evidence type="ECO:0000256" key="13">
    <source>
        <dbReference type="SAM" id="MobiDB-lite"/>
    </source>
</evidence>
<keyword evidence="10 12" id="KW-0275">Fatty acid biosynthesis</keyword>
<keyword evidence="9 12" id="KW-0472">Membrane</keyword>
<keyword evidence="5 12" id="KW-0812">Transmembrane</keyword>
<evidence type="ECO:0000256" key="10">
    <source>
        <dbReference type="ARBA" id="ARBA00023160"/>
    </source>
</evidence>
<name>A0A9P3H9X4_9FUNG</name>
<evidence type="ECO:0000256" key="9">
    <source>
        <dbReference type="ARBA" id="ARBA00023136"/>
    </source>
</evidence>
<evidence type="ECO:0000256" key="11">
    <source>
        <dbReference type="ARBA" id="ARBA00047375"/>
    </source>
</evidence>
<evidence type="ECO:0000256" key="7">
    <source>
        <dbReference type="ARBA" id="ARBA00022989"/>
    </source>
</evidence>
<evidence type="ECO:0000313" key="15">
    <source>
        <dbReference type="Proteomes" id="UP000827284"/>
    </source>
</evidence>
<organism evidence="14 15">
    <name type="scientific">Entomortierella parvispora</name>
    <dbReference type="NCBI Taxonomy" id="205924"/>
    <lineage>
        <taxon>Eukaryota</taxon>
        <taxon>Fungi</taxon>
        <taxon>Fungi incertae sedis</taxon>
        <taxon>Mucoromycota</taxon>
        <taxon>Mortierellomycotina</taxon>
        <taxon>Mortierellomycetes</taxon>
        <taxon>Mortierellales</taxon>
        <taxon>Mortierellaceae</taxon>
        <taxon>Entomortierella</taxon>
    </lineage>
</organism>
<evidence type="ECO:0000256" key="12">
    <source>
        <dbReference type="RuleBase" id="RU361115"/>
    </source>
</evidence>
<dbReference type="InterPro" id="IPR002076">
    <property type="entry name" value="ELO_fam"/>
</dbReference>
<dbReference type="EMBL" id="BQFW01000007">
    <property type="protein sequence ID" value="GJJ72781.1"/>
    <property type="molecule type" value="Genomic_DNA"/>
</dbReference>
<keyword evidence="8 12" id="KW-0443">Lipid metabolism</keyword>
<comment type="caution">
    <text evidence="14">The sequence shown here is derived from an EMBL/GenBank/DDBJ whole genome shotgun (WGS) entry which is preliminary data.</text>
</comment>
<dbReference type="InterPro" id="IPR030457">
    <property type="entry name" value="ELO_CS"/>
</dbReference>
<dbReference type="GO" id="GO:0009922">
    <property type="term" value="F:fatty acid elongase activity"/>
    <property type="evidence" value="ECO:0007669"/>
    <property type="project" value="UniProtKB-EC"/>
</dbReference>
<gene>
    <name evidence="14" type="ORF">EMPS_05139</name>
</gene>
<accession>A0A9P3H9X4</accession>
<comment type="catalytic activity">
    <reaction evidence="12">
        <text>an acyl-CoA + malonyl-CoA + H(+) = a 3-oxoacyl-CoA + CO2 + CoA</text>
        <dbReference type="Rhea" id="RHEA:50252"/>
        <dbReference type="ChEBI" id="CHEBI:15378"/>
        <dbReference type="ChEBI" id="CHEBI:16526"/>
        <dbReference type="ChEBI" id="CHEBI:57287"/>
        <dbReference type="ChEBI" id="CHEBI:57384"/>
        <dbReference type="ChEBI" id="CHEBI:58342"/>
        <dbReference type="ChEBI" id="CHEBI:90726"/>
    </reaction>
    <physiologicalReaction direction="left-to-right" evidence="12">
        <dbReference type="Rhea" id="RHEA:50253"/>
    </physiologicalReaction>
</comment>
<dbReference type="AlphaFoldDB" id="A0A9P3H9X4"/>
<comment type="catalytic activity">
    <reaction evidence="11">
        <text>a very-long-chain acyl-CoA + malonyl-CoA + H(+) = a very-long-chain 3-oxoacyl-CoA + CO2 + CoA</text>
        <dbReference type="Rhea" id="RHEA:32727"/>
        <dbReference type="ChEBI" id="CHEBI:15378"/>
        <dbReference type="ChEBI" id="CHEBI:16526"/>
        <dbReference type="ChEBI" id="CHEBI:57287"/>
        <dbReference type="ChEBI" id="CHEBI:57384"/>
        <dbReference type="ChEBI" id="CHEBI:90725"/>
        <dbReference type="ChEBI" id="CHEBI:90736"/>
        <dbReference type="EC" id="2.3.1.199"/>
    </reaction>
</comment>
<dbReference type="GO" id="GO:0019367">
    <property type="term" value="P:fatty acid elongation, saturated fatty acid"/>
    <property type="evidence" value="ECO:0007669"/>
    <property type="project" value="TreeGrafter"/>
</dbReference>
<keyword evidence="7 12" id="KW-1133">Transmembrane helix</keyword>
<dbReference type="Pfam" id="PF01151">
    <property type="entry name" value="ELO"/>
    <property type="match status" value="1"/>
</dbReference>
<dbReference type="OrthoDB" id="434092at2759"/>
<comment type="similarity">
    <text evidence="2 12">Belongs to the ELO family.</text>
</comment>
<dbReference type="GO" id="GO:0042761">
    <property type="term" value="P:very long-chain fatty acid biosynthetic process"/>
    <property type="evidence" value="ECO:0007669"/>
    <property type="project" value="TreeGrafter"/>
</dbReference>